<keyword evidence="2" id="KW-0732">Signal</keyword>
<evidence type="ECO:0000256" key="2">
    <source>
        <dbReference type="SAM" id="SignalP"/>
    </source>
</evidence>
<feature type="compositionally biased region" description="Polar residues" evidence="1">
    <location>
        <begin position="528"/>
        <end position="575"/>
    </location>
</feature>
<evidence type="ECO:0000256" key="1">
    <source>
        <dbReference type="SAM" id="MobiDB-lite"/>
    </source>
</evidence>
<dbReference type="VEuPathDB" id="FungiDB:sscle_14g101210"/>
<reference evidence="5" key="1">
    <citation type="journal article" date="2017" name="Genome Biol. Evol.">
        <title>The complete genome sequence of the phytopathogenic fungus Sclerotinia sclerotiorum reveals insights into the genome architecture of broad host range pathogens.</title>
        <authorList>
            <person name="Derbyshire M."/>
            <person name="Denton-Giles M."/>
            <person name="Hegedus D."/>
            <person name="Seifbarghy S."/>
            <person name="Rollins J."/>
            <person name="van Kan J."/>
            <person name="Seidl M.F."/>
            <person name="Faino L."/>
            <person name="Mbengue M."/>
            <person name="Navaud O."/>
            <person name="Raffaele S."/>
            <person name="Hammond-Kosack K."/>
            <person name="Heard S."/>
            <person name="Oliver R."/>
        </authorList>
    </citation>
    <scope>NUCLEOTIDE SEQUENCE [LARGE SCALE GENOMIC DNA]</scope>
    <source>
        <strain evidence="5">ATCC 18683 / 1980 / Ss-1</strain>
    </source>
</reference>
<dbReference type="InterPro" id="IPR037524">
    <property type="entry name" value="PA14/GLEYA"/>
</dbReference>
<proteinExistence type="predicted"/>
<accession>A0A1D9QKD9</accession>
<feature type="domain" description="PA14" evidence="3">
    <location>
        <begin position="725"/>
        <end position="884"/>
    </location>
</feature>
<dbReference type="Pfam" id="PF10528">
    <property type="entry name" value="GLEYA"/>
    <property type="match status" value="1"/>
</dbReference>
<feature type="signal peptide" evidence="2">
    <location>
        <begin position="1"/>
        <end position="18"/>
    </location>
</feature>
<dbReference type="PANTHER" id="PTHR36578">
    <property type="entry name" value="CHROMOSOME 15, WHOLE GENOME SHOTGUN SEQUENCE"/>
    <property type="match status" value="1"/>
</dbReference>
<dbReference type="PROSITE" id="PS51820">
    <property type="entry name" value="PA14"/>
    <property type="match status" value="1"/>
</dbReference>
<dbReference type="OrthoDB" id="271448at2759"/>
<dbReference type="RefSeq" id="XP_001590236.1">
    <property type="nucleotide sequence ID" value="XM_001590186.1"/>
</dbReference>
<feature type="compositionally biased region" description="Low complexity" evidence="1">
    <location>
        <begin position="504"/>
        <end position="527"/>
    </location>
</feature>
<dbReference type="InterPro" id="IPR018871">
    <property type="entry name" value="GLEYA_adhesin_domain"/>
</dbReference>
<evidence type="ECO:0000313" key="4">
    <source>
        <dbReference type="EMBL" id="APA15351.1"/>
    </source>
</evidence>
<name>A0A1D9QKD9_SCLS1</name>
<gene>
    <name evidence="4" type="ORF">sscle_14g101210</name>
</gene>
<feature type="region of interest" description="Disordered" evidence="1">
    <location>
        <begin position="402"/>
        <end position="438"/>
    </location>
</feature>
<evidence type="ECO:0000313" key="5">
    <source>
        <dbReference type="Proteomes" id="UP000177798"/>
    </source>
</evidence>
<feature type="region of interest" description="Disordered" evidence="1">
    <location>
        <begin position="504"/>
        <end position="600"/>
    </location>
</feature>
<evidence type="ECO:0000259" key="3">
    <source>
        <dbReference type="PROSITE" id="PS51820"/>
    </source>
</evidence>
<sequence>MHFTNLALAALTVAGANAAPRPQNIDFQSLSPIVQTVQNVPVGVTSQVVSYNPTAAASIAAAAVTQSSAIKGTTSDTKRQFNHLKARDGTCARQPETIYTGTNPKDDPDSFVAYKPFADAANSASTPSGYTRSFVNLHASNNALKYMGFTQLPTYDTASCADKCSTITGCNAFNLYFERDPIVDPGANCTNPSSMTNVKCVFWGGSIDAKTAVNDGQWRSKFRVVIAGSNGYNLASLPTPGGYTPPSCLEDSAINAPLDCNKDDTFLGSRFFTDTPFDVSLCTAACDATSSYDLAHPPAIGSPKTCQFINTYILYLNGVAQGQTCAMYTESWDSSYATNTGYTSGRGVYTIGSSYTLSNATNPNYAKDCKASANSSSSSVLSSLAYASSTSGTATFKIVSSTSAPDSLPSNTANGTSVHDSSTSSISNSKIVSGTSKSHVLPSTTANITSVHASSTPYASNTLASSTDSTAISSTLISYTRNSTSAYAPSMTSTSAFHTLSTTTASGASASNTANSTSESSRSASNTIGSTYVSHASPSNTKSSHLAPQGTGYASDSGYITSGSPTSSESGYNSLPSSTKSSNFGSSGSGYASASGPTYSRPHSIISGYPTGTVSNALPSYTASVSAPDTLPSNSESNTASSSVSSHAFTSVTSSGYLSASSSAAATESVSASGNAPSISNSGSAGSYASETLSGSIPSCTSSGSSDPVTSSNLGINFAYFSNPTLTTGYGSSQFDINSLNGKIPTYTGTASQIGFSNTAAGSDVTLYPGAPSYSLEQLAIVHTGYVYARKAGTYTFNITSFDDIVMGWIGSNAFGSYSSSNADLNAASSDTHNAVTTVSKTLTAGQLLPFKVLWANGASSGSLGFSIKGPDSILLSSSSGSAKDVITTPSSIQTFSFPSVPSIPTNATAGFTSSH</sequence>
<organism evidence="4 5">
    <name type="scientific">Sclerotinia sclerotiorum (strain ATCC 18683 / 1980 / Ss-1)</name>
    <name type="common">White mold</name>
    <name type="synonym">Whetzelinia sclerotiorum</name>
    <dbReference type="NCBI Taxonomy" id="665079"/>
    <lineage>
        <taxon>Eukaryota</taxon>
        <taxon>Fungi</taxon>
        <taxon>Dikarya</taxon>
        <taxon>Ascomycota</taxon>
        <taxon>Pezizomycotina</taxon>
        <taxon>Leotiomycetes</taxon>
        <taxon>Helotiales</taxon>
        <taxon>Sclerotiniaceae</taxon>
        <taxon>Sclerotinia</taxon>
    </lineage>
</organism>
<protein>
    <recommendedName>
        <fullName evidence="3">PA14 domain-containing protein</fullName>
    </recommendedName>
</protein>
<dbReference type="AlphaFoldDB" id="A0A1D9QKD9"/>
<dbReference type="OMA" id="CARQPET"/>
<dbReference type="KEGG" id="ssl:SS1G_09000"/>
<feature type="compositionally biased region" description="Low complexity" evidence="1">
    <location>
        <begin position="576"/>
        <end position="600"/>
    </location>
</feature>
<dbReference type="Proteomes" id="UP000177798">
    <property type="component" value="Chromosome 14"/>
</dbReference>
<dbReference type="EMBL" id="CP017827">
    <property type="protein sequence ID" value="APA15351.1"/>
    <property type="molecule type" value="Genomic_DNA"/>
</dbReference>
<feature type="chain" id="PRO_5010589262" description="PA14 domain-containing protein" evidence="2">
    <location>
        <begin position="19"/>
        <end position="916"/>
    </location>
</feature>
<dbReference type="PANTHER" id="PTHR36578:SF2">
    <property type="entry name" value="PA14 DOMAIN-CONTAINING PROTEIN"/>
    <property type="match status" value="1"/>
</dbReference>
<feature type="compositionally biased region" description="Low complexity" evidence="1">
    <location>
        <begin position="414"/>
        <end position="436"/>
    </location>
</feature>
<dbReference type="Gene3D" id="2.60.120.1560">
    <property type="match status" value="1"/>
</dbReference>
<feature type="compositionally biased region" description="Polar residues" evidence="1">
    <location>
        <begin position="402"/>
        <end position="413"/>
    </location>
</feature>